<gene>
    <name evidence="1" type="ORF">DFH07DRAFT_951616</name>
</gene>
<name>A0AAD7K3R6_9AGAR</name>
<sequence length="117" mass="12722">MAGGPQRGSMSSLLLMSIGHWPSVEMCFQVMQYSPWARLLVLIGCVSTPHLHIVASIFLVGEGLIAAHPGCHLIVLLGLLAPRKKLPLPFNLPLPFSTYTYIVHQDGHHFGLTEAIG</sequence>
<dbReference type="Proteomes" id="UP001215280">
    <property type="component" value="Unassembled WGS sequence"/>
</dbReference>
<evidence type="ECO:0000313" key="2">
    <source>
        <dbReference type="Proteomes" id="UP001215280"/>
    </source>
</evidence>
<dbReference type="EMBL" id="JARJLG010000012">
    <property type="protein sequence ID" value="KAJ7776482.1"/>
    <property type="molecule type" value="Genomic_DNA"/>
</dbReference>
<evidence type="ECO:0000313" key="1">
    <source>
        <dbReference type="EMBL" id="KAJ7776482.1"/>
    </source>
</evidence>
<keyword evidence="2" id="KW-1185">Reference proteome</keyword>
<dbReference type="AlphaFoldDB" id="A0AAD7K3R6"/>
<organism evidence="1 2">
    <name type="scientific">Mycena maculata</name>
    <dbReference type="NCBI Taxonomy" id="230809"/>
    <lineage>
        <taxon>Eukaryota</taxon>
        <taxon>Fungi</taxon>
        <taxon>Dikarya</taxon>
        <taxon>Basidiomycota</taxon>
        <taxon>Agaricomycotina</taxon>
        <taxon>Agaricomycetes</taxon>
        <taxon>Agaricomycetidae</taxon>
        <taxon>Agaricales</taxon>
        <taxon>Marasmiineae</taxon>
        <taxon>Mycenaceae</taxon>
        <taxon>Mycena</taxon>
    </lineage>
</organism>
<accession>A0AAD7K3R6</accession>
<reference evidence="1" key="1">
    <citation type="submission" date="2023-03" db="EMBL/GenBank/DDBJ databases">
        <title>Massive genome expansion in bonnet fungi (Mycena s.s.) driven by repeated elements and novel gene families across ecological guilds.</title>
        <authorList>
            <consortium name="Lawrence Berkeley National Laboratory"/>
            <person name="Harder C.B."/>
            <person name="Miyauchi S."/>
            <person name="Viragh M."/>
            <person name="Kuo A."/>
            <person name="Thoen E."/>
            <person name="Andreopoulos B."/>
            <person name="Lu D."/>
            <person name="Skrede I."/>
            <person name="Drula E."/>
            <person name="Henrissat B."/>
            <person name="Morin E."/>
            <person name="Kohler A."/>
            <person name="Barry K."/>
            <person name="LaButti K."/>
            <person name="Morin E."/>
            <person name="Salamov A."/>
            <person name="Lipzen A."/>
            <person name="Mereny Z."/>
            <person name="Hegedus B."/>
            <person name="Baldrian P."/>
            <person name="Stursova M."/>
            <person name="Weitz H."/>
            <person name="Taylor A."/>
            <person name="Grigoriev I.V."/>
            <person name="Nagy L.G."/>
            <person name="Martin F."/>
            <person name="Kauserud H."/>
        </authorList>
    </citation>
    <scope>NUCLEOTIDE SEQUENCE</scope>
    <source>
        <strain evidence="1">CBHHK188m</strain>
    </source>
</reference>
<proteinExistence type="predicted"/>
<protein>
    <submittedName>
        <fullName evidence="1">Uncharacterized protein</fullName>
    </submittedName>
</protein>
<comment type="caution">
    <text evidence="1">The sequence shown here is derived from an EMBL/GenBank/DDBJ whole genome shotgun (WGS) entry which is preliminary data.</text>
</comment>